<dbReference type="InterPro" id="IPR030547">
    <property type="entry name" value="XRCC2"/>
</dbReference>
<evidence type="ECO:0000313" key="1">
    <source>
        <dbReference type="EMBL" id="CEG46429.1"/>
    </source>
</evidence>
<reference evidence="2" key="1">
    <citation type="submission" date="2014-09" db="EMBL/GenBank/DDBJ databases">
        <authorList>
            <person name="Sharma Rahul"/>
            <person name="Thines Marco"/>
        </authorList>
    </citation>
    <scope>NUCLEOTIDE SEQUENCE [LARGE SCALE GENOMIC DNA]</scope>
</reference>
<dbReference type="Proteomes" id="UP000054928">
    <property type="component" value="Unassembled WGS sequence"/>
</dbReference>
<keyword evidence="2" id="KW-1185">Reference proteome</keyword>
<protein>
    <submittedName>
        <fullName evidence="1">p-loop containing nucleoside triphosphate hydrolase</fullName>
    </submittedName>
</protein>
<accession>A0A0P1AY77</accession>
<sequence length="306" mass="34514">MQRLKLDETALDLFARQPKRSFLTGLEFLDAATTTRHGKKYGFQPRQVIEICGASDTPKTQVLEHIVASFLTKSSATCYKAPKERVYIFDHEAKVSAIRLASLVADKMASYDRENAVDDALGQVQICCCQDTFQWLATLNHIHFQLLEASPSSLMLVINSVGSFHSIDMMTAKRVGSGLAMSEQVYIFLKQFIRHHSPIVFAAKETTKGTRSSWEHAEYMPSSWTSQVSKRILLRVPSLRIQSLRSCEVEKNIADDEASTQFEARCIAVGESLSFLCQIKQNRIVSYPFVKKTSPHTVQNQNQIED</sequence>
<dbReference type="Gene3D" id="3.40.50.300">
    <property type="entry name" value="P-loop containing nucleotide triphosphate hydrolases"/>
    <property type="match status" value="1"/>
</dbReference>
<dbReference type="EMBL" id="CCYD01002047">
    <property type="protein sequence ID" value="CEG46429.1"/>
    <property type="molecule type" value="Genomic_DNA"/>
</dbReference>
<evidence type="ECO:0000313" key="2">
    <source>
        <dbReference type="Proteomes" id="UP000054928"/>
    </source>
</evidence>
<dbReference type="RefSeq" id="XP_024582798.1">
    <property type="nucleotide sequence ID" value="XM_024717284.1"/>
</dbReference>
<dbReference type="PANTHER" id="PTHR46644:SF2">
    <property type="entry name" value="DNA REPAIR PROTEIN XRCC2"/>
    <property type="match status" value="1"/>
</dbReference>
<keyword evidence="1" id="KW-0378">Hydrolase</keyword>
<organism evidence="1 2">
    <name type="scientific">Plasmopara halstedii</name>
    <name type="common">Downy mildew of sunflower</name>
    <dbReference type="NCBI Taxonomy" id="4781"/>
    <lineage>
        <taxon>Eukaryota</taxon>
        <taxon>Sar</taxon>
        <taxon>Stramenopiles</taxon>
        <taxon>Oomycota</taxon>
        <taxon>Peronosporomycetes</taxon>
        <taxon>Peronosporales</taxon>
        <taxon>Peronosporaceae</taxon>
        <taxon>Plasmopara</taxon>
    </lineage>
</organism>
<dbReference type="GO" id="GO:0005657">
    <property type="term" value="C:replication fork"/>
    <property type="evidence" value="ECO:0007669"/>
    <property type="project" value="InterPro"/>
</dbReference>
<dbReference type="InterPro" id="IPR027417">
    <property type="entry name" value="P-loop_NTPase"/>
</dbReference>
<dbReference type="OrthoDB" id="420422at2759"/>
<dbReference type="OMA" id="LNHIHFQ"/>
<dbReference type="PANTHER" id="PTHR46644">
    <property type="entry name" value="DNA REPAIR PROTEIN XRCC2"/>
    <property type="match status" value="1"/>
</dbReference>
<dbReference type="GO" id="GO:0016787">
    <property type="term" value="F:hydrolase activity"/>
    <property type="evidence" value="ECO:0007669"/>
    <property type="project" value="UniProtKB-KW"/>
</dbReference>
<proteinExistence type="predicted"/>
<dbReference type="GO" id="GO:0000724">
    <property type="term" value="P:double-strand break repair via homologous recombination"/>
    <property type="evidence" value="ECO:0007669"/>
    <property type="project" value="InterPro"/>
</dbReference>
<dbReference type="GO" id="GO:0033063">
    <property type="term" value="C:Rad51B-Rad51C-Rad51D-XRCC2 complex"/>
    <property type="evidence" value="ECO:0007669"/>
    <property type="project" value="InterPro"/>
</dbReference>
<dbReference type="AlphaFoldDB" id="A0A0P1AY77"/>
<name>A0A0P1AY77_PLAHL</name>
<dbReference type="GeneID" id="36397887"/>
<dbReference type="SUPFAM" id="SSF52540">
    <property type="entry name" value="P-loop containing nucleoside triphosphate hydrolases"/>
    <property type="match status" value="1"/>
</dbReference>